<evidence type="ECO:0000256" key="1">
    <source>
        <dbReference type="ARBA" id="ARBA00010312"/>
    </source>
</evidence>
<evidence type="ECO:0000256" key="5">
    <source>
        <dbReference type="ARBA" id="ARBA00023004"/>
    </source>
</evidence>
<evidence type="ECO:0000259" key="7">
    <source>
        <dbReference type="PROSITE" id="PS51669"/>
    </source>
</evidence>
<dbReference type="InterPro" id="IPR009010">
    <property type="entry name" value="Asp_de-COase-like_dom_sf"/>
</dbReference>
<dbReference type="EMBL" id="JASJEU010000019">
    <property type="protein sequence ID" value="MDJ1651049.1"/>
    <property type="molecule type" value="Genomic_DNA"/>
</dbReference>
<evidence type="ECO:0000313" key="9">
    <source>
        <dbReference type="Proteomes" id="UP001232750"/>
    </source>
</evidence>
<evidence type="ECO:0000313" key="8">
    <source>
        <dbReference type="EMBL" id="MDJ1651049.1"/>
    </source>
</evidence>
<dbReference type="InterPro" id="IPR006311">
    <property type="entry name" value="TAT_signal"/>
</dbReference>
<keyword evidence="5" id="KW-0408">Iron</keyword>
<dbReference type="Gene3D" id="3.30.2070.10">
    <property type="entry name" value="Formate dehydrogenase/DMSO reductase"/>
    <property type="match status" value="1"/>
</dbReference>
<protein>
    <submittedName>
        <fullName evidence="8">Molybdopterin-dependent oxidoreductase</fullName>
    </submittedName>
</protein>
<dbReference type="Gene3D" id="3.40.50.12440">
    <property type="match status" value="2"/>
</dbReference>
<organism evidence="8 9">
    <name type="scientific">Gordonibacter faecis</name>
    <dbReference type="NCBI Taxonomy" id="3047475"/>
    <lineage>
        <taxon>Bacteria</taxon>
        <taxon>Bacillati</taxon>
        <taxon>Actinomycetota</taxon>
        <taxon>Coriobacteriia</taxon>
        <taxon>Eggerthellales</taxon>
        <taxon>Eggerthellaceae</taxon>
        <taxon>Gordonibacter</taxon>
    </lineage>
</organism>
<accession>A0ABT7DND1</accession>
<dbReference type="InterPro" id="IPR050612">
    <property type="entry name" value="Prok_Mopterin_Oxidored"/>
</dbReference>
<comment type="caution">
    <text evidence="8">The sequence shown here is derived from an EMBL/GenBank/DDBJ whole genome shotgun (WGS) entry which is preliminary data.</text>
</comment>
<gene>
    <name evidence="8" type="ORF">QNJ86_09585</name>
</gene>
<dbReference type="PROSITE" id="PS51669">
    <property type="entry name" value="4FE4S_MOW_BIS_MGD"/>
    <property type="match status" value="1"/>
</dbReference>
<reference evidence="8 9" key="1">
    <citation type="submission" date="2023-05" db="EMBL/GenBank/DDBJ databases">
        <title>Gordonibacter KGMB12511T sp. nov., isolated from faeces of healthy Korean.</title>
        <authorList>
            <person name="Kim H.S."/>
            <person name="Kim J.-S."/>
            <person name="Suh M.K."/>
            <person name="Eom M.K."/>
            <person name="Do H.E."/>
            <person name="Lee J.-S."/>
        </authorList>
    </citation>
    <scope>NUCLEOTIDE SEQUENCE [LARGE SCALE GENOMIC DNA]</scope>
    <source>
        <strain evidence="8 9">KGMB12511</strain>
    </source>
</reference>
<proteinExistence type="inferred from homology"/>
<dbReference type="SUPFAM" id="SSF50692">
    <property type="entry name" value="ADC-like"/>
    <property type="match status" value="1"/>
</dbReference>
<evidence type="ECO:0000256" key="4">
    <source>
        <dbReference type="ARBA" id="ARBA00023002"/>
    </source>
</evidence>
<dbReference type="PANTHER" id="PTHR43742">
    <property type="entry name" value="TRIMETHYLAMINE-N-OXIDE REDUCTASE"/>
    <property type="match status" value="1"/>
</dbReference>
<dbReference type="InterPro" id="IPR019546">
    <property type="entry name" value="TAT_signal_bac_arc"/>
</dbReference>
<keyword evidence="9" id="KW-1185">Reference proteome</keyword>
<evidence type="ECO:0000256" key="6">
    <source>
        <dbReference type="ARBA" id="ARBA00023014"/>
    </source>
</evidence>
<dbReference type="Gene3D" id="2.40.40.20">
    <property type="match status" value="1"/>
</dbReference>
<dbReference type="Pfam" id="PF04879">
    <property type="entry name" value="Molybdop_Fe4S4"/>
    <property type="match status" value="1"/>
</dbReference>
<dbReference type="InterPro" id="IPR006657">
    <property type="entry name" value="MoPterin_dinucl-bd_dom"/>
</dbReference>
<dbReference type="SUPFAM" id="SSF53706">
    <property type="entry name" value="Formate dehydrogenase/DMSO reductase, domains 1-3"/>
    <property type="match status" value="1"/>
</dbReference>
<dbReference type="PROSITE" id="PS51318">
    <property type="entry name" value="TAT"/>
    <property type="match status" value="1"/>
</dbReference>
<dbReference type="Proteomes" id="UP001232750">
    <property type="component" value="Unassembled WGS sequence"/>
</dbReference>
<feature type="domain" description="4Fe-4S Mo/W bis-MGD-type" evidence="7">
    <location>
        <begin position="51"/>
        <end position="109"/>
    </location>
</feature>
<keyword evidence="3" id="KW-0732">Signal</keyword>
<dbReference type="Gene3D" id="3.40.228.10">
    <property type="entry name" value="Dimethylsulfoxide Reductase, domain 2"/>
    <property type="match status" value="1"/>
</dbReference>
<name>A0ABT7DND1_9ACTN</name>
<dbReference type="RefSeq" id="WP_283832392.1">
    <property type="nucleotide sequence ID" value="NZ_JASJEU010000019.1"/>
</dbReference>
<comment type="similarity">
    <text evidence="1">Belongs to the prokaryotic molybdopterin-containing oxidoreductase family.</text>
</comment>
<dbReference type="PANTHER" id="PTHR43742:SF6">
    <property type="entry name" value="OXIDOREDUCTASE YYAE-RELATED"/>
    <property type="match status" value="1"/>
</dbReference>
<evidence type="ECO:0000256" key="2">
    <source>
        <dbReference type="ARBA" id="ARBA00022723"/>
    </source>
</evidence>
<dbReference type="InterPro" id="IPR006656">
    <property type="entry name" value="Mopterin_OxRdtase"/>
</dbReference>
<evidence type="ECO:0000256" key="3">
    <source>
        <dbReference type="ARBA" id="ARBA00022729"/>
    </source>
</evidence>
<keyword evidence="4" id="KW-0560">Oxidoreductase</keyword>
<dbReference type="Pfam" id="PF00384">
    <property type="entry name" value="Molybdopterin"/>
    <property type="match status" value="1"/>
</dbReference>
<dbReference type="Pfam" id="PF01568">
    <property type="entry name" value="Molydop_binding"/>
    <property type="match status" value="1"/>
</dbReference>
<dbReference type="Gene3D" id="3.40.50.740">
    <property type="match status" value="1"/>
</dbReference>
<keyword evidence="2" id="KW-0479">Metal-binding</keyword>
<dbReference type="InterPro" id="IPR006963">
    <property type="entry name" value="Mopterin_OxRdtase_4Fe-4S_dom"/>
</dbReference>
<sequence>MSGTNSSHAGLTRRSFLKATGVLTGAVAFSGATLGCASQVEGDISSASSDYEVHPTTCISNCHGMACPLDVWTKDGKAFNIEKFQMKDQNLQGVCQRGYSNLQRMYSPERVKYPLRRVEGTARGAGEWEQISWDEAIEYICSIWKSLQSEYGDTCILFSKGTGASSNITTGYVDRLVAYMGASNMPLAYDQAGFFCGTNCLGLEMPYTYWGSESRDLVNAKKVIVWGANPSEAATISFHHISKARENGAKLIVIDPLFTTTAAKADAYVPIRPGSDGLLAMGMMKAIIRDGKQDEDFLKSDTVAPFLVKKDDFHYLRKSDLGQSQVGSKEDAILVCDAQGKPGTPTDIVDPVLEGSFVIDGIEVTTAYSLLLDRLSEWSFDQIAELTDVPVDTIEWLASEYVDGPSMVFSALGIDHWVNGHTGYMNMYALMMVAGQLGKPGTGATVGDSSVPQAIGPNATAITAPKDAKPKSNVLVSEVYDLVFNRPADSKKPVIKSMYFWTHNPIGNLPDRKAWLEVFEAMDLVVVADIWMSESAKYADVVLPVTFMWEEESIASAGNPYLRLMEKVVEPQFEAKGDFEIATLLGRGMGLEDKFQMTREDFLEAVLDNDLARKMGVTWDRLKKEKRIYSYPEEVPVCGSTGVYKTTTGRAQFFREAPAPAFQSDQPWDVKRESLPYWEPPREGWYQNELHDKYPIVFMSERSKFMAHTQFGWSSTMLQELDPEPYLKISVEDARERGIETGDLIKAYNDRGYVVIKAVVTPTTRPGMALIDHGWQEWSFIEGHYSDLSSIASGNVVSNTCFFDCLCQIEKVG</sequence>
<dbReference type="NCBIfam" id="TIGR01409">
    <property type="entry name" value="TAT_signal_seq"/>
    <property type="match status" value="1"/>
</dbReference>
<keyword evidence="6" id="KW-0411">Iron-sulfur</keyword>